<feature type="transmembrane region" description="Helical" evidence="10">
    <location>
        <begin position="34"/>
        <end position="57"/>
    </location>
</feature>
<feature type="coiled-coil region" evidence="9">
    <location>
        <begin position="100"/>
        <end position="127"/>
    </location>
</feature>
<organism evidence="11 12">
    <name type="scientific">Reticulomyxa filosa</name>
    <dbReference type="NCBI Taxonomy" id="46433"/>
    <lineage>
        <taxon>Eukaryota</taxon>
        <taxon>Sar</taxon>
        <taxon>Rhizaria</taxon>
        <taxon>Retaria</taxon>
        <taxon>Foraminifera</taxon>
        <taxon>Monothalamids</taxon>
        <taxon>Reticulomyxidae</taxon>
        <taxon>Reticulomyxa</taxon>
    </lineage>
</organism>
<dbReference type="AlphaFoldDB" id="X6P3Z7"/>
<evidence type="ECO:0000256" key="7">
    <source>
        <dbReference type="PIRSR" id="PIRSR601382-3"/>
    </source>
</evidence>
<dbReference type="Proteomes" id="UP000023152">
    <property type="component" value="Unassembled WGS sequence"/>
</dbReference>
<keyword evidence="5 7" id="KW-1015">Disulfide bond</keyword>
<dbReference type="InterPro" id="IPR001382">
    <property type="entry name" value="Glyco_hydro_47"/>
</dbReference>
<feature type="disulfide bond" evidence="7">
    <location>
        <begin position="469"/>
        <end position="528"/>
    </location>
</feature>
<accession>X6P3Z7</accession>
<dbReference type="PANTHER" id="PTHR11742">
    <property type="entry name" value="MANNOSYL-OLIGOSACCHARIDE ALPHA-1,2-MANNOSIDASE-RELATED"/>
    <property type="match status" value="1"/>
</dbReference>
<comment type="pathway">
    <text evidence="2">Protein modification; protein glycosylation.</text>
</comment>
<evidence type="ECO:0000256" key="2">
    <source>
        <dbReference type="ARBA" id="ARBA00004922"/>
    </source>
</evidence>
<keyword evidence="10" id="KW-0472">Membrane</keyword>
<comment type="cofactor">
    <cofactor evidence="1 6">
        <name>Ca(2+)</name>
        <dbReference type="ChEBI" id="CHEBI:29108"/>
    </cofactor>
</comment>
<protein>
    <recommendedName>
        <fullName evidence="8">alpha-1,2-Mannosidase</fullName>
        <ecNumber evidence="8">3.2.1.-</ecNumber>
    </recommendedName>
</protein>
<dbReference type="EMBL" id="ASPP01003528">
    <property type="protein sequence ID" value="ETO33275.1"/>
    <property type="molecule type" value="Genomic_DNA"/>
</dbReference>
<evidence type="ECO:0000256" key="3">
    <source>
        <dbReference type="ARBA" id="ARBA00007658"/>
    </source>
</evidence>
<proteinExistence type="inferred from homology"/>
<feature type="binding site" evidence="6">
    <location>
        <position position="656"/>
    </location>
    <ligand>
        <name>Ca(2+)</name>
        <dbReference type="ChEBI" id="CHEBI:29108"/>
    </ligand>
</feature>
<evidence type="ECO:0000313" key="11">
    <source>
        <dbReference type="EMBL" id="ETO33275.1"/>
    </source>
</evidence>
<evidence type="ECO:0000256" key="4">
    <source>
        <dbReference type="ARBA" id="ARBA00022801"/>
    </source>
</evidence>
<dbReference type="Gene3D" id="1.50.10.10">
    <property type="match status" value="1"/>
</dbReference>
<keyword evidence="10" id="KW-1133">Transmembrane helix</keyword>
<dbReference type="SUPFAM" id="SSF48225">
    <property type="entry name" value="Seven-hairpin glycosidases"/>
    <property type="match status" value="1"/>
</dbReference>
<gene>
    <name evidence="11" type="ORF">RFI_03830</name>
</gene>
<keyword evidence="8" id="KW-0326">Glycosidase</keyword>
<reference evidence="11 12" key="1">
    <citation type="journal article" date="2013" name="Curr. Biol.">
        <title>The Genome of the Foraminiferan Reticulomyxa filosa.</title>
        <authorList>
            <person name="Glockner G."/>
            <person name="Hulsmann N."/>
            <person name="Schleicher M."/>
            <person name="Noegel A.A."/>
            <person name="Eichinger L."/>
            <person name="Gallinger C."/>
            <person name="Pawlowski J."/>
            <person name="Sierra R."/>
            <person name="Euteneuer U."/>
            <person name="Pillet L."/>
            <person name="Moustafa A."/>
            <person name="Platzer M."/>
            <person name="Groth M."/>
            <person name="Szafranski K."/>
            <person name="Schliwa M."/>
        </authorList>
    </citation>
    <scope>NUCLEOTIDE SEQUENCE [LARGE SCALE GENOMIC DNA]</scope>
</reference>
<evidence type="ECO:0000256" key="6">
    <source>
        <dbReference type="PIRSR" id="PIRSR601382-2"/>
    </source>
</evidence>
<dbReference type="OMA" id="FMNIEDG"/>
<dbReference type="GO" id="GO:0005509">
    <property type="term" value="F:calcium ion binding"/>
    <property type="evidence" value="ECO:0007669"/>
    <property type="project" value="InterPro"/>
</dbReference>
<keyword evidence="12" id="KW-1185">Reference proteome</keyword>
<dbReference type="Pfam" id="PF01532">
    <property type="entry name" value="Glyco_hydro_47"/>
    <property type="match status" value="2"/>
</dbReference>
<evidence type="ECO:0000256" key="8">
    <source>
        <dbReference type="RuleBase" id="RU361193"/>
    </source>
</evidence>
<dbReference type="InterPro" id="IPR012341">
    <property type="entry name" value="6hp_glycosidase-like_sf"/>
</dbReference>
<dbReference type="InterPro" id="IPR036026">
    <property type="entry name" value="Seven-hairpin_glycosidases"/>
</dbReference>
<keyword evidence="10" id="KW-0812">Transmembrane</keyword>
<keyword evidence="6" id="KW-0479">Metal-binding</keyword>
<dbReference type="EC" id="3.2.1.-" evidence="8"/>
<dbReference type="InterPro" id="IPR050749">
    <property type="entry name" value="Glycosyl_Hydrolase_47"/>
</dbReference>
<sequence>MESEPFSKRCHRWCLDLRVKLWSILRLWTRLLKLLVAVFVLGTIVTAIYVSSFWISYEQLLDFYLIHPFQSTPNFSEVLKNDDQLFVISREDYQKHYLFVSNDNKEKERESKEQDQAQEQAEEIRKAFEFAYTHYVNRCIEYDEINAWTGECVNNMGGHSLTLIDSLSTLYVMNFSKEFEQAVDYIIDKIDWSFSPLRAMAQWDKHKFVDRFIDNGFVSMFEMNIRYIGGLLSAFDMSGDVRLLQKAYQLIQLFEYNHRWYYSKHNQFTFIPAKSIHLSFPFLRSKPFFTKQQQEICRLLQKSARYMSVPLDISCDSVNSLASMGSYQMEYSYMSHVTKKDTYKEIVDNIRDHIFANYEEWTKGDRYHLLSGIINANSGEMWKTHEHEKLHHINAGRIGFGIGSGADSFYEYLWKGYLQRKNKYSDDKLTWLYTQSMSSLLQSELWHVMSQSQSVILERDLEHTQHLTCFVGGLMALTAMEWNNTLWSNVTYWHMTPKQRVEKQSQWKTTPLTKDIWLKQAEAYAMTCANFYLKSPSGLSAHEFLLASHSSSSLKIDSKQNFYMLTPEVVETLFYLWRYTHDPKYRHFGWAIFKSIVKHCKTHFGFNPVRDVHLAHPQVMSNRSMPSFFLSETLKYLYLLFLPDHVLPLDRIVFTTEGHPLRRFK</sequence>
<evidence type="ECO:0000256" key="5">
    <source>
        <dbReference type="ARBA" id="ARBA00023157"/>
    </source>
</evidence>
<evidence type="ECO:0000256" key="1">
    <source>
        <dbReference type="ARBA" id="ARBA00001913"/>
    </source>
</evidence>
<dbReference type="OrthoDB" id="8118055at2759"/>
<dbReference type="GO" id="GO:0016020">
    <property type="term" value="C:membrane"/>
    <property type="evidence" value="ECO:0007669"/>
    <property type="project" value="InterPro"/>
</dbReference>
<keyword evidence="9" id="KW-0175">Coiled coil</keyword>
<dbReference type="GO" id="GO:0005975">
    <property type="term" value="P:carbohydrate metabolic process"/>
    <property type="evidence" value="ECO:0007669"/>
    <property type="project" value="InterPro"/>
</dbReference>
<comment type="similarity">
    <text evidence="3 8">Belongs to the glycosyl hydrolase 47 family.</text>
</comment>
<evidence type="ECO:0000313" key="12">
    <source>
        <dbReference type="Proteomes" id="UP000023152"/>
    </source>
</evidence>
<keyword evidence="6" id="KW-0106">Calcium</keyword>
<evidence type="ECO:0000256" key="10">
    <source>
        <dbReference type="SAM" id="Phobius"/>
    </source>
</evidence>
<evidence type="ECO:0000256" key="9">
    <source>
        <dbReference type="SAM" id="Coils"/>
    </source>
</evidence>
<dbReference type="PRINTS" id="PR00747">
    <property type="entry name" value="GLYHDRLASE47"/>
</dbReference>
<comment type="caution">
    <text evidence="11">The sequence shown here is derived from an EMBL/GenBank/DDBJ whole genome shotgun (WGS) entry which is preliminary data.</text>
</comment>
<dbReference type="GO" id="GO:0004571">
    <property type="term" value="F:mannosyl-oligosaccharide 1,2-alpha-mannosidase activity"/>
    <property type="evidence" value="ECO:0007669"/>
    <property type="project" value="InterPro"/>
</dbReference>
<name>X6P3Z7_RETFI</name>
<keyword evidence="4 8" id="KW-0378">Hydrolase</keyword>
<dbReference type="GO" id="GO:0005783">
    <property type="term" value="C:endoplasmic reticulum"/>
    <property type="evidence" value="ECO:0007669"/>
    <property type="project" value="TreeGrafter"/>
</dbReference>